<dbReference type="HOGENOM" id="CLU_2407713_0_0_9"/>
<organism evidence="1 2">
    <name type="scientific">Butyrivibrio proteoclasticus (strain ATCC 51982 / DSM 14932 / B316)</name>
    <name type="common">Clostridium proteoclasticum</name>
    <dbReference type="NCBI Taxonomy" id="515622"/>
    <lineage>
        <taxon>Bacteria</taxon>
        <taxon>Bacillati</taxon>
        <taxon>Bacillota</taxon>
        <taxon>Clostridia</taxon>
        <taxon>Lachnospirales</taxon>
        <taxon>Lachnospiraceae</taxon>
        <taxon>Butyrivibrio</taxon>
    </lineage>
</organism>
<geneLocation type="plasmid" evidence="1 2">
    <name>pCY360</name>
</geneLocation>
<keyword evidence="2" id="KW-1185">Reference proteome</keyword>
<evidence type="ECO:0000313" key="1">
    <source>
        <dbReference type="EMBL" id="ADL35985.1"/>
    </source>
</evidence>
<evidence type="ECO:0000313" key="2">
    <source>
        <dbReference type="Proteomes" id="UP000001299"/>
    </source>
</evidence>
<dbReference type="EMBL" id="CP001812">
    <property type="protein sequence ID" value="ADL35985.1"/>
    <property type="molecule type" value="Genomic_DNA"/>
</dbReference>
<reference evidence="1 2" key="1">
    <citation type="journal article" date="2010" name="PLoS ONE">
        <title>The glycobiome of the rumen bacterium Butyrivibrio proteoclasticus B316(T) highlights adaptation to a polysaccharide-rich environment.</title>
        <authorList>
            <person name="Kelly W.J."/>
            <person name="Leahy S.C."/>
            <person name="Altermann E."/>
            <person name="Yeoman C.J."/>
            <person name="Dunne J.C."/>
            <person name="Kong Z."/>
            <person name="Pacheco D.M."/>
            <person name="Li D."/>
            <person name="Noel S.J."/>
            <person name="Moon C.D."/>
            <person name="Cookson A.L."/>
            <person name="Attwood G.T."/>
        </authorList>
    </citation>
    <scope>NUCLEOTIDE SEQUENCE [LARGE SCALE GENOMIC DNA]</scope>
    <source>
        <strain evidence="2">ATCC 51982 / DSM 14932 / B316</strain>
        <plasmid evidence="2">Plasmid pCY360</plasmid>
    </source>
</reference>
<dbReference type="AlphaFoldDB" id="E0S3K3"/>
<dbReference type="RefSeq" id="WP_013282635.1">
    <property type="nucleotide sequence ID" value="NC_014389.1"/>
</dbReference>
<dbReference type="Proteomes" id="UP000001299">
    <property type="component" value="Plasmid pCY360"/>
</dbReference>
<name>E0S3K3_BUTPB</name>
<keyword evidence="1" id="KW-0614">Plasmid</keyword>
<proteinExistence type="predicted"/>
<protein>
    <submittedName>
        <fullName evidence="1">Uncharacterized protein</fullName>
    </submittedName>
</protein>
<dbReference type="KEGG" id="bpb:bpr_II045"/>
<gene>
    <name evidence="1" type="ordered locus">bpr_II045</name>
</gene>
<sequence length="92" mass="10712">MNGLHSAEVIFKGNRYVTANELGPFLKELEEELTLILDTRLNLRPSEPIKEFRLDIGDVTLEQLTAISNIISRINIKLHMNGFDFIEEWIWK</sequence>
<accession>E0S3K3</accession>